<comment type="caution">
    <text evidence="6">The sequence shown here is derived from an EMBL/GenBank/DDBJ whole genome shotgun (WGS) entry which is preliminary data.</text>
</comment>
<reference evidence="6" key="1">
    <citation type="submission" date="2019-10" db="EMBL/GenBank/DDBJ databases">
        <title>Molecular typing, antibiotic resistance determination and virulence profiling for 36 multidrug-resistant clinical Klebsiella pneumoniae isolates using second- and third-generation sequencing.</title>
        <authorList>
            <person name="Shelenkov A."/>
            <person name="Mikhaylova Y."/>
            <person name="Yanushevich Y."/>
            <person name="Samoilov A."/>
            <person name="Petrova L."/>
            <person name="Fomina V."/>
            <person name="Gusarov V."/>
            <person name="Zamyatin M."/>
            <person name="Shagin D."/>
        </authorList>
    </citation>
    <scope>NUCLEOTIDE SEQUENCE [LARGE SCALE GENOMIC DNA]</scope>
    <source>
        <strain evidence="6">CriePir115</strain>
    </source>
</reference>
<dbReference type="AlphaFoldDB" id="A0A9J6S694"/>
<dbReference type="Pfam" id="PF00126">
    <property type="entry name" value="HTH_1"/>
    <property type="match status" value="1"/>
</dbReference>
<organism evidence="6">
    <name type="scientific">Klebsiella pneumoniae</name>
    <dbReference type="NCBI Taxonomy" id="573"/>
    <lineage>
        <taxon>Bacteria</taxon>
        <taxon>Pseudomonadati</taxon>
        <taxon>Pseudomonadota</taxon>
        <taxon>Gammaproteobacteria</taxon>
        <taxon>Enterobacterales</taxon>
        <taxon>Enterobacteriaceae</taxon>
        <taxon>Klebsiella/Raoultella group</taxon>
        <taxon>Klebsiella</taxon>
        <taxon>Klebsiella pneumoniae complex</taxon>
    </lineage>
</organism>
<keyword evidence="2" id="KW-0805">Transcription regulation</keyword>
<dbReference type="InterPro" id="IPR036388">
    <property type="entry name" value="WH-like_DNA-bd_sf"/>
</dbReference>
<sequence>MNRININELDLNLFKVLEALYEEESAGRAALRLGITQSAVSAALNRLRKIYGDHLFERTGRGLKPTTKASELKSSVGDILEKCRQTLPPAVGGPDDFTGRTVILAASDDFEIVWGKKIIQLLQVLASGLRLQFRQSNAHLVQDMLMHRNADIAVTAGGIRSTLLSKELLGTGTYSCIFDGERREMDIEDYLNRNHVLVSSGGFVGIVDEKLAEIGRGRKVIASTTHFSALPWLIKGTDAIATVPHHAARAIAEVAGLHVVACPLILPAYSVELAIRSDSRRDAAIMEVKKALLEIIRL</sequence>
<dbReference type="SUPFAM" id="SSF46785">
    <property type="entry name" value="Winged helix' DNA-binding domain"/>
    <property type="match status" value="1"/>
</dbReference>
<feature type="domain" description="HTH lysR-type" evidence="5">
    <location>
        <begin position="9"/>
        <end position="66"/>
    </location>
</feature>
<dbReference type="InterPro" id="IPR036390">
    <property type="entry name" value="WH_DNA-bd_sf"/>
</dbReference>
<keyword evidence="3" id="KW-0238">DNA-binding</keyword>
<accession>A0A9J6S694</accession>
<dbReference type="EMBL" id="WJWF01000030">
    <property type="protein sequence ID" value="MRL38304.1"/>
    <property type="molecule type" value="Genomic_DNA"/>
</dbReference>
<protein>
    <submittedName>
        <fullName evidence="6">LysR family transcriptional regulator</fullName>
    </submittedName>
</protein>
<dbReference type="GO" id="GO:0003700">
    <property type="term" value="F:DNA-binding transcription factor activity"/>
    <property type="evidence" value="ECO:0007669"/>
    <property type="project" value="InterPro"/>
</dbReference>
<evidence type="ECO:0000256" key="4">
    <source>
        <dbReference type="ARBA" id="ARBA00023163"/>
    </source>
</evidence>
<dbReference type="InterPro" id="IPR000847">
    <property type="entry name" value="LysR_HTH_N"/>
</dbReference>
<evidence type="ECO:0000256" key="2">
    <source>
        <dbReference type="ARBA" id="ARBA00023015"/>
    </source>
</evidence>
<dbReference type="InterPro" id="IPR050389">
    <property type="entry name" value="LysR-type_TF"/>
</dbReference>
<keyword evidence="4" id="KW-0804">Transcription</keyword>
<dbReference type="PANTHER" id="PTHR30118">
    <property type="entry name" value="HTH-TYPE TRANSCRIPTIONAL REGULATOR LEUO-RELATED"/>
    <property type="match status" value="1"/>
</dbReference>
<comment type="similarity">
    <text evidence="1">Belongs to the LysR transcriptional regulatory family.</text>
</comment>
<evidence type="ECO:0000313" key="6">
    <source>
        <dbReference type="EMBL" id="MRL38304.1"/>
    </source>
</evidence>
<dbReference type="PROSITE" id="PS50931">
    <property type="entry name" value="HTH_LYSR"/>
    <property type="match status" value="1"/>
</dbReference>
<proteinExistence type="inferred from homology"/>
<evidence type="ECO:0000256" key="1">
    <source>
        <dbReference type="ARBA" id="ARBA00009437"/>
    </source>
</evidence>
<dbReference type="PANTHER" id="PTHR30118:SF15">
    <property type="entry name" value="TRANSCRIPTIONAL REGULATORY PROTEIN"/>
    <property type="match status" value="1"/>
</dbReference>
<dbReference type="Gene3D" id="3.40.190.10">
    <property type="entry name" value="Periplasmic binding protein-like II"/>
    <property type="match status" value="2"/>
</dbReference>
<dbReference type="SUPFAM" id="SSF53850">
    <property type="entry name" value="Periplasmic binding protein-like II"/>
    <property type="match status" value="1"/>
</dbReference>
<dbReference type="Pfam" id="PF03466">
    <property type="entry name" value="LysR_substrate"/>
    <property type="match status" value="1"/>
</dbReference>
<evidence type="ECO:0000256" key="3">
    <source>
        <dbReference type="ARBA" id="ARBA00023125"/>
    </source>
</evidence>
<name>A0A9J6S694_KLEPN</name>
<dbReference type="InterPro" id="IPR005119">
    <property type="entry name" value="LysR_subst-bd"/>
</dbReference>
<dbReference type="Gene3D" id="1.10.10.10">
    <property type="entry name" value="Winged helix-like DNA-binding domain superfamily/Winged helix DNA-binding domain"/>
    <property type="match status" value="1"/>
</dbReference>
<dbReference type="GO" id="GO:0003677">
    <property type="term" value="F:DNA binding"/>
    <property type="evidence" value="ECO:0007669"/>
    <property type="project" value="UniProtKB-KW"/>
</dbReference>
<evidence type="ECO:0000259" key="5">
    <source>
        <dbReference type="PROSITE" id="PS50931"/>
    </source>
</evidence>
<gene>
    <name evidence="6" type="ORF">GJJ18_23045</name>
</gene>
<dbReference type="PRINTS" id="PR00039">
    <property type="entry name" value="HTHLYSR"/>
</dbReference>